<gene>
    <name evidence="10" type="ORF">CVT24_010463</name>
</gene>
<evidence type="ECO:0000256" key="6">
    <source>
        <dbReference type="PROSITE-ProRule" id="PRU00175"/>
    </source>
</evidence>
<comment type="caution">
    <text evidence="10">The sequence shown here is derived from an EMBL/GenBank/DDBJ whole genome shotgun (WGS) entry which is preliminary data.</text>
</comment>
<evidence type="ECO:0000256" key="1">
    <source>
        <dbReference type="ARBA" id="ARBA00022679"/>
    </source>
</evidence>
<feature type="compositionally biased region" description="Polar residues" evidence="7">
    <location>
        <begin position="453"/>
        <end position="465"/>
    </location>
</feature>
<dbReference type="STRING" id="181874.A0A409W982"/>
<feature type="compositionally biased region" description="Gly residues" evidence="7">
    <location>
        <begin position="493"/>
        <end position="502"/>
    </location>
</feature>
<feature type="region of interest" description="Disordered" evidence="7">
    <location>
        <begin position="439"/>
        <end position="505"/>
    </location>
</feature>
<dbReference type="PANTHER" id="PTHR15067">
    <property type="entry name" value="E3 UBIQUITIN-PROTEIN LIGASE RNF8"/>
    <property type="match status" value="1"/>
</dbReference>
<dbReference type="SMART" id="SM00184">
    <property type="entry name" value="RING"/>
    <property type="match status" value="1"/>
</dbReference>
<feature type="region of interest" description="Disordered" evidence="7">
    <location>
        <begin position="1"/>
        <end position="73"/>
    </location>
</feature>
<keyword evidence="2" id="KW-0479">Metal-binding</keyword>
<evidence type="ECO:0000259" key="9">
    <source>
        <dbReference type="PROSITE" id="PS50089"/>
    </source>
</evidence>
<keyword evidence="3 6" id="KW-0863">Zinc-finger</keyword>
<dbReference type="GO" id="GO:0016567">
    <property type="term" value="P:protein ubiquitination"/>
    <property type="evidence" value="ECO:0007669"/>
    <property type="project" value="TreeGrafter"/>
</dbReference>
<feature type="compositionally biased region" description="Pro residues" evidence="7">
    <location>
        <begin position="51"/>
        <end position="60"/>
    </location>
</feature>
<feature type="compositionally biased region" description="Polar residues" evidence="7">
    <location>
        <begin position="1"/>
        <end position="19"/>
    </location>
</feature>
<dbReference type="Proteomes" id="UP000284842">
    <property type="component" value="Unassembled WGS sequence"/>
</dbReference>
<accession>A0A409W982</accession>
<dbReference type="SUPFAM" id="SSF57850">
    <property type="entry name" value="RING/U-box"/>
    <property type="match status" value="1"/>
</dbReference>
<evidence type="ECO:0008006" key="12">
    <source>
        <dbReference type="Google" id="ProtNLM"/>
    </source>
</evidence>
<dbReference type="InterPro" id="IPR001841">
    <property type="entry name" value="Znf_RING"/>
</dbReference>
<feature type="compositionally biased region" description="Polar residues" evidence="7">
    <location>
        <begin position="28"/>
        <end position="40"/>
    </location>
</feature>
<dbReference type="GO" id="GO:0008270">
    <property type="term" value="F:zinc ion binding"/>
    <property type="evidence" value="ECO:0007669"/>
    <property type="project" value="UniProtKB-KW"/>
</dbReference>
<evidence type="ECO:0000313" key="10">
    <source>
        <dbReference type="EMBL" id="PPQ75050.1"/>
    </source>
</evidence>
<dbReference type="FunFam" id="2.60.200.20:FF:000044">
    <property type="entry name" value="Chromosome 8, whole genome shotgun sequence"/>
    <property type="match status" value="1"/>
</dbReference>
<sequence>MDGPSATSNESPPSRTTILGSFLRGRPRNSSQSHIQVNTDIHNHHRDISPSSPPQPPSPNPQSSSRRRPGPQSVTALAVSLGTVNTSNNNNNNHAAGSGLNLTNMLRRRRSAGNVAAPTPAPPALTAAATTAAPNVANYRHTQPPGMGGAATSTFTVAGAVGGPSHPTATQMSMANSTAGGVTHRIRLVPHLDTRRSLRFEAIGRDLREGEPPLRIGRFTDRSGLGLAAVNALGSNKLAFKSKVVSRAHAEIWVEAGGKFYVKDTKSSSGTFLNHSRLSAANTESKPHLIKDGDILQLGVDYQGGTEDIYKSVKIRIELNREWQQSANAFNTNALKNLKSLALPVNGNGKQPASVPKMTVSGKTQIPDCCICLFGVTIRQALFIAPCSHTFHYKCIRPLLEAHHPAFSCPLCRTYADLEEDVEVDAEIDEEVEMEEEINTGIEPEAPNLVIPKSNSAINGHTTSGARGVSDIEVDLDVDSPAHSDDAQHQHAGGAGSSGAGGSSSHLHAIAQAMDSGMEDNVPGSRSNSGLAVRERDGAGMETEVEAEGSSMGLVSRMRAGRNATPGRSAHPSSPSDEVSPFADYADDNDEDMVYVNAHAHGPIPAELGGHVPMDADVVGADETIGGKRKH</sequence>
<feature type="domain" description="RING-type" evidence="9">
    <location>
        <begin position="369"/>
        <end position="413"/>
    </location>
</feature>
<dbReference type="InParanoid" id="A0A409W982"/>
<dbReference type="Pfam" id="PF00498">
    <property type="entry name" value="FHA"/>
    <property type="match status" value="1"/>
</dbReference>
<name>A0A409W982_9AGAR</name>
<reference evidence="10 11" key="1">
    <citation type="journal article" date="2018" name="Evol. Lett.">
        <title>Horizontal gene cluster transfer increased hallucinogenic mushroom diversity.</title>
        <authorList>
            <person name="Reynolds H.T."/>
            <person name="Vijayakumar V."/>
            <person name="Gluck-Thaler E."/>
            <person name="Korotkin H.B."/>
            <person name="Matheny P.B."/>
            <person name="Slot J.C."/>
        </authorList>
    </citation>
    <scope>NUCLEOTIDE SEQUENCE [LARGE SCALE GENOMIC DNA]</scope>
    <source>
        <strain evidence="10 11">2629</strain>
    </source>
</reference>
<dbReference type="PROSITE" id="PS50089">
    <property type="entry name" value="ZF_RING_2"/>
    <property type="match status" value="1"/>
</dbReference>
<evidence type="ECO:0000256" key="4">
    <source>
        <dbReference type="ARBA" id="ARBA00022786"/>
    </source>
</evidence>
<dbReference type="SMART" id="SM00240">
    <property type="entry name" value="FHA"/>
    <property type="match status" value="1"/>
</dbReference>
<proteinExistence type="predicted"/>
<protein>
    <recommendedName>
        <fullName evidence="12">SMAD/FHA domain-containing protein</fullName>
    </recommendedName>
</protein>
<dbReference type="PANTHER" id="PTHR15067:SF7">
    <property type="entry name" value="E3 UBIQUITIN-PROTEIN LIGASE DMA1-RELATED"/>
    <property type="match status" value="1"/>
</dbReference>
<dbReference type="EMBL" id="NHTK01005705">
    <property type="protein sequence ID" value="PPQ75050.1"/>
    <property type="molecule type" value="Genomic_DNA"/>
</dbReference>
<dbReference type="Gene3D" id="2.60.200.20">
    <property type="match status" value="1"/>
</dbReference>
<dbReference type="Gene3D" id="3.30.40.10">
    <property type="entry name" value="Zinc/RING finger domain, C3HC4 (zinc finger)"/>
    <property type="match status" value="1"/>
</dbReference>
<dbReference type="InterPro" id="IPR008984">
    <property type="entry name" value="SMAD_FHA_dom_sf"/>
</dbReference>
<dbReference type="GO" id="GO:0032153">
    <property type="term" value="C:cell division site"/>
    <property type="evidence" value="ECO:0007669"/>
    <property type="project" value="TreeGrafter"/>
</dbReference>
<dbReference type="SUPFAM" id="SSF49879">
    <property type="entry name" value="SMAD/FHA domain"/>
    <property type="match status" value="1"/>
</dbReference>
<keyword evidence="4" id="KW-0833">Ubl conjugation pathway</keyword>
<feature type="domain" description="FHA" evidence="8">
    <location>
        <begin position="214"/>
        <end position="278"/>
    </location>
</feature>
<organism evidence="10 11">
    <name type="scientific">Panaeolus cyanescens</name>
    <dbReference type="NCBI Taxonomy" id="181874"/>
    <lineage>
        <taxon>Eukaryota</taxon>
        <taxon>Fungi</taxon>
        <taxon>Dikarya</taxon>
        <taxon>Basidiomycota</taxon>
        <taxon>Agaricomycotina</taxon>
        <taxon>Agaricomycetes</taxon>
        <taxon>Agaricomycetidae</taxon>
        <taxon>Agaricales</taxon>
        <taxon>Agaricineae</taxon>
        <taxon>Galeropsidaceae</taxon>
        <taxon>Panaeolus</taxon>
    </lineage>
</organism>
<dbReference type="GO" id="GO:0006511">
    <property type="term" value="P:ubiquitin-dependent protein catabolic process"/>
    <property type="evidence" value="ECO:0007669"/>
    <property type="project" value="TreeGrafter"/>
</dbReference>
<feature type="region of interest" description="Disordered" evidence="7">
    <location>
        <begin position="517"/>
        <end position="586"/>
    </location>
</feature>
<evidence type="ECO:0000259" key="8">
    <source>
        <dbReference type="PROSITE" id="PS50006"/>
    </source>
</evidence>
<dbReference type="Pfam" id="PF17123">
    <property type="entry name" value="zf-RING_11"/>
    <property type="match status" value="1"/>
</dbReference>
<evidence type="ECO:0000256" key="5">
    <source>
        <dbReference type="ARBA" id="ARBA00022833"/>
    </source>
</evidence>
<keyword evidence="5" id="KW-0862">Zinc</keyword>
<dbReference type="AlphaFoldDB" id="A0A409W982"/>
<keyword evidence="1" id="KW-0808">Transferase</keyword>
<evidence type="ECO:0000256" key="7">
    <source>
        <dbReference type="SAM" id="MobiDB-lite"/>
    </source>
</evidence>
<feature type="compositionally biased region" description="Basic and acidic residues" evidence="7">
    <location>
        <begin position="480"/>
        <end position="489"/>
    </location>
</feature>
<dbReference type="GO" id="GO:0061630">
    <property type="term" value="F:ubiquitin protein ligase activity"/>
    <property type="evidence" value="ECO:0007669"/>
    <property type="project" value="TreeGrafter"/>
</dbReference>
<dbReference type="GO" id="GO:0005829">
    <property type="term" value="C:cytosol"/>
    <property type="evidence" value="ECO:0007669"/>
    <property type="project" value="TreeGrafter"/>
</dbReference>
<dbReference type="InterPro" id="IPR000253">
    <property type="entry name" value="FHA_dom"/>
</dbReference>
<dbReference type="PROSITE" id="PS50006">
    <property type="entry name" value="FHA_DOMAIN"/>
    <property type="match status" value="1"/>
</dbReference>
<dbReference type="GO" id="GO:0000151">
    <property type="term" value="C:ubiquitin ligase complex"/>
    <property type="evidence" value="ECO:0007669"/>
    <property type="project" value="TreeGrafter"/>
</dbReference>
<dbReference type="InterPro" id="IPR013083">
    <property type="entry name" value="Znf_RING/FYVE/PHD"/>
</dbReference>
<keyword evidence="11" id="KW-1185">Reference proteome</keyword>
<evidence type="ECO:0000256" key="3">
    <source>
        <dbReference type="ARBA" id="ARBA00022771"/>
    </source>
</evidence>
<evidence type="ECO:0000256" key="2">
    <source>
        <dbReference type="ARBA" id="ARBA00022723"/>
    </source>
</evidence>
<evidence type="ECO:0000313" key="11">
    <source>
        <dbReference type="Proteomes" id="UP000284842"/>
    </source>
</evidence>
<dbReference type="OrthoDB" id="687730at2759"/>